<proteinExistence type="predicted"/>
<reference evidence="2 3" key="1">
    <citation type="journal article" date="2015" name="Proc. Natl. Acad. Sci. U.S.A.">
        <title>The resurrection genome of Boea hygrometrica: A blueprint for survival of dehydration.</title>
        <authorList>
            <person name="Xiao L."/>
            <person name="Yang G."/>
            <person name="Zhang L."/>
            <person name="Yang X."/>
            <person name="Zhao S."/>
            <person name="Ji Z."/>
            <person name="Zhou Q."/>
            <person name="Hu M."/>
            <person name="Wang Y."/>
            <person name="Chen M."/>
            <person name="Xu Y."/>
            <person name="Jin H."/>
            <person name="Xiao X."/>
            <person name="Hu G."/>
            <person name="Bao F."/>
            <person name="Hu Y."/>
            <person name="Wan P."/>
            <person name="Li L."/>
            <person name="Deng X."/>
            <person name="Kuang T."/>
            <person name="Xiang C."/>
            <person name="Zhu J.K."/>
            <person name="Oliver M.J."/>
            <person name="He Y."/>
        </authorList>
    </citation>
    <scope>NUCLEOTIDE SEQUENCE [LARGE SCALE GENOMIC DNA]</scope>
    <source>
        <strain evidence="3">cv. XS01</strain>
    </source>
</reference>
<dbReference type="OrthoDB" id="755659at2759"/>
<dbReference type="PANTHER" id="PTHR36723">
    <property type="entry name" value="F22C12.19"/>
    <property type="match status" value="1"/>
</dbReference>
<evidence type="ECO:0000313" key="3">
    <source>
        <dbReference type="Proteomes" id="UP000250235"/>
    </source>
</evidence>
<evidence type="ECO:0000256" key="1">
    <source>
        <dbReference type="SAM" id="MobiDB-lite"/>
    </source>
</evidence>
<dbReference type="AlphaFoldDB" id="A0A2Z7AIJ4"/>
<dbReference type="PANTHER" id="PTHR36723:SF1">
    <property type="entry name" value="F22C12.19"/>
    <property type="match status" value="1"/>
</dbReference>
<feature type="region of interest" description="Disordered" evidence="1">
    <location>
        <begin position="53"/>
        <end position="85"/>
    </location>
</feature>
<organism evidence="2 3">
    <name type="scientific">Dorcoceras hygrometricum</name>
    <dbReference type="NCBI Taxonomy" id="472368"/>
    <lineage>
        <taxon>Eukaryota</taxon>
        <taxon>Viridiplantae</taxon>
        <taxon>Streptophyta</taxon>
        <taxon>Embryophyta</taxon>
        <taxon>Tracheophyta</taxon>
        <taxon>Spermatophyta</taxon>
        <taxon>Magnoliopsida</taxon>
        <taxon>eudicotyledons</taxon>
        <taxon>Gunneridae</taxon>
        <taxon>Pentapetalae</taxon>
        <taxon>asterids</taxon>
        <taxon>lamiids</taxon>
        <taxon>Lamiales</taxon>
        <taxon>Gesneriaceae</taxon>
        <taxon>Didymocarpoideae</taxon>
        <taxon>Trichosporeae</taxon>
        <taxon>Loxocarpinae</taxon>
        <taxon>Dorcoceras</taxon>
    </lineage>
</organism>
<sequence>MGSAEGFGGVVVTEVGRMSGGACSSRIQKDIQVDDMSVPASWGKIPMSELCREASQPRSLHNKDVAKNSGLENRTSPSLALDVGDKPLIGRTGEIPRSNSLCSKRSGTVQMEVSDCKSGLRDAEGMSLELVSYPASSNILEKTQMVKQRKSSLIKNGDKRNEKIQVAKQRKTSLMKRADKKNGKMHKNRCDSISLKNGLVSFNSAAGGNNFFGIYGLKADVFDITKYCNEIPLDEILHGKYHCPSIAKDKGKKAVNSNSSLLQSVRKAFSVLQARKDLQAEKCAEIDHSCNQKVSTSLVSASSSTSQSDSDKGECCDADLPSSDKVQESVGKMIITTMSDCPLYQPKEIWERLALSPPKDLESFLFDVARPASSFLKQGNEPRMGKSVSHRAGLPPFPWSNSYSGHNKSGVDATKLSANRTICQGRWLKVRSSAALQRCCSDSQMDLESLTFDHSLVPSVNAKAEHAEHHIAPTEKLLPSSEACLTSKIPAADEHSPVYAAAQALCQLAIHSSKKNPHSTIKLLGKSSQITMKPCKSKAIERSDKFSDPPKSGTTNLIKLADEGFPSKKLKLTTDVRNTYISRTDSQKRQAFNWSTPEPVRSPPMKLFSESKPEIDRYNINLVKKPYMMKPPRGADRPGIGQQKFRKVVPAKWNRPEG</sequence>
<keyword evidence="3" id="KW-1185">Reference proteome</keyword>
<gene>
    <name evidence="2" type="ORF">F511_39597</name>
</gene>
<feature type="region of interest" description="Disordered" evidence="1">
    <location>
        <begin position="627"/>
        <end position="658"/>
    </location>
</feature>
<dbReference type="EMBL" id="KV015022">
    <property type="protein sequence ID" value="KZV20970.1"/>
    <property type="molecule type" value="Genomic_DNA"/>
</dbReference>
<protein>
    <submittedName>
        <fullName evidence="2">Uncharacterized protein</fullName>
    </submittedName>
</protein>
<dbReference type="Proteomes" id="UP000250235">
    <property type="component" value="Unassembled WGS sequence"/>
</dbReference>
<feature type="region of interest" description="Disordered" evidence="1">
    <location>
        <begin position="301"/>
        <end position="324"/>
    </location>
</feature>
<accession>A0A2Z7AIJ4</accession>
<name>A0A2Z7AIJ4_9LAMI</name>
<evidence type="ECO:0000313" key="2">
    <source>
        <dbReference type="EMBL" id="KZV20970.1"/>
    </source>
</evidence>